<dbReference type="FunFam" id="3.30.390.80:FF:000001">
    <property type="entry name" value="DNA repair protein RAD52 homolog"/>
    <property type="match status" value="1"/>
</dbReference>
<dbReference type="Pfam" id="PF04098">
    <property type="entry name" value="Rad52_Rad22"/>
    <property type="match status" value="1"/>
</dbReference>
<dbReference type="Gene3D" id="3.30.390.80">
    <property type="entry name" value="DNA repair protein Rad52/59/22"/>
    <property type="match status" value="1"/>
</dbReference>
<dbReference type="PANTHER" id="PTHR12132">
    <property type="entry name" value="DNA REPAIR AND RECOMBINATION PROTEIN RAD52, RAD59"/>
    <property type="match status" value="1"/>
</dbReference>
<feature type="region of interest" description="Disordered" evidence="6">
    <location>
        <begin position="200"/>
        <end position="241"/>
    </location>
</feature>
<evidence type="ECO:0000256" key="1">
    <source>
        <dbReference type="ARBA" id="ARBA00006638"/>
    </source>
</evidence>
<feature type="compositionally biased region" description="Pro residues" evidence="6">
    <location>
        <begin position="302"/>
        <end position="312"/>
    </location>
</feature>
<name>A0A1V8SUJ7_9PEZI</name>
<feature type="compositionally biased region" description="Gly residues" evidence="6">
    <location>
        <begin position="214"/>
        <end position="233"/>
    </location>
</feature>
<dbReference type="GO" id="GO:0000730">
    <property type="term" value="P:DNA recombinase assembly"/>
    <property type="evidence" value="ECO:0007669"/>
    <property type="project" value="InterPro"/>
</dbReference>
<gene>
    <name evidence="7" type="ORF">B0A48_11140</name>
</gene>
<evidence type="ECO:0000256" key="3">
    <source>
        <dbReference type="ARBA" id="ARBA00023172"/>
    </source>
</evidence>
<dbReference type="STRING" id="1507870.A0A1V8SUJ7"/>
<keyword evidence="2" id="KW-0227">DNA damage</keyword>
<accession>A0A1V8SUJ7</accession>
<evidence type="ECO:0000313" key="7">
    <source>
        <dbReference type="EMBL" id="OQO02857.1"/>
    </source>
</evidence>
<keyword evidence="8" id="KW-1185">Reference proteome</keyword>
<dbReference type="NCBIfam" id="TIGR00607">
    <property type="entry name" value="rad52"/>
    <property type="match status" value="1"/>
</dbReference>
<comment type="caution">
    <text evidence="7">The sequence shown here is derived from an EMBL/GenBank/DDBJ whole genome shotgun (WGS) entry which is preliminary data.</text>
</comment>
<dbReference type="EMBL" id="NAJO01000026">
    <property type="protein sequence ID" value="OQO02857.1"/>
    <property type="molecule type" value="Genomic_DNA"/>
</dbReference>
<dbReference type="GO" id="GO:0006312">
    <property type="term" value="P:mitotic recombination"/>
    <property type="evidence" value="ECO:0007669"/>
    <property type="project" value="TreeGrafter"/>
</dbReference>
<dbReference type="GO" id="GO:0045002">
    <property type="term" value="P:double-strand break repair via single-strand annealing"/>
    <property type="evidence" value="ECO:0007669"/>
    <property type="project" value="InterPro"/>
</dbReference>
<feature type="compositionally biased region" description="Polar residues" evidence="6">
    <location>
        <begin position="355"/>
        <end position="370"/>
    </location>
</feature>
<dbReference type="GO" id="GO:0003697">
    <property type="term" value="F:single-stranded DNA binding"/>
    <property type="evidence" value="ECO:0007669"/>
    <property type="project" value="UniProtKB-ARBA"/>
</dbReference>
<dbReference type="GO" id="GO:0005634">
    <property type="term" value="C:nucleus"/>
    <property type="evidence" value="ECO:0007669"/>
    <property type="project" value="InterPro"/>
</dbReference>
<dbReference type="InterPro" id="IPR041247">
    <property type="entry name" value="Rad52_fam"/>
</dbReference>
<organism evidence="7 8">
    <name type="scientific">Cryoendolithus antarcticus</name>
    <dbReference type="NCBI Taxonomy" id="1507870"/>
    <lineage>
        <taxon>Eukaryota</taxon>
        <taxon>Fungi</taxon>
        <taxon>Dikarya</taxon>
        <taxon>Ascomycota</taxon>
        <taxon>Pezizomycotina</taxon>
        <taxon>Dothideomycetes</taxon>
        <taxon>Dothideomycetidae</taxon>
        <taxon>Cladosporiales</taxon>
        <taxon>Cladosporiaceae</taxon>
        <taxon>Cryoendolithus</taxon>
    </lineage>
</organism>
<keyword evidence="3" id="KW-0233">DNA recombination</keyword>
<feature type="compositionally biased region" description="Basic and acidic residues" evidence="6">
    <location>
        <begin position="550"/>
        <end position="559"/>
    </location>
</feature>
<protein>
    <recommendedName>
        <fullName evidence="5">RAD52 homolog</fullName>
    </recommendedName>
</protein>
<keyword evidence="4" id="KW-0234">DNA repair</keyword>
<comment type="similarity">
    <text evidence="1">Belongs to the RAD52 family.</text>
</comment>
<proteinExistence type="inferred from homology"/>
<dbReference type="SUPFAM" id="SSF54768">
    <property type="entry name" value="dsRNA-binding domain-like"/>
    <property type="match status" value="1"/>
</dbReference>
<feature type="region of interest" description="Disordered" evidence="6">
    <location>
        <begin position="296"/>
        <end position="456"/>
    </location>
</feature>
<feature type="region of interest" description="Disordered" evidence="6">
    <location>
        <begin position="478"/>
        <end position="571"/>
    </location>
</feature>
<feature type="compositionally biased region" description="Pro residues" evidence="6">
    <location>
        <begin position="396"/>
        <end position="407"/>
    </location>
</feature>
<evidence type="ECO:0000256" key="5">
    <source>
        <dbReference type="ARBA" id="ARBA00077224"/>
    </source>
</evidence>
<dbReference type="PANTHER" id="PTHR12132:SF1">
    <property type="entry name" value="DNA REPAIR PROTEIN RAD52 HOMOLOG"/>
    <property type="match status" value="1"/>
</dbReference>
<dbReference type="InParanoid" id="A0A1V8SUJ7"/>
<feature type="compositionally biased region" description="Pro residues" evidence="6">
    <location>
        <begin position="343"/>
        <end position="353"/>
    </location>
</feature>
<sequence length="571" mass="60166">MPAPGDQYRDTPATTNPFVPAAPAISQYTAREIATLQSRLDKQLGPEYISTRPGNGGGKVHYLAAEKVINLANEVFGFNGWSSSIQNVTIDFVDEHENGKVSLGLSTIVRVTVRDGTFHEDVGYGHIENCKGKAAAFEKAKKEGATDGMKRALRNFGNVLGNCLYDKDYLQKVQKVKAMPSRWSAEDLHRHHDFGPVKVEGAARGAPQPQANGASGGGVNGGAVNGQQGGGGVRRNPSMQSVNSVGSVEFEDDNLFDETDFSHPDEVRLDDSTTAAAIQSPAQHQMQAQRNGLNRMHSAPHLRPPNMHPPEAPNGMQAPQRPDAMPRPSNFGPQAPQTRMLPPQTPGNQPPRPMNGNTDGAGSRSHTSSLEDPVAHQTRVPPQRPITNDIPAETYQPPPPQDPPPDIPGGFITGRSAALINAPADARPPAASLAFNPHAESPSIRRTHGVNPGKSAPILRTNLATTIPAAAPAGGLVPPSAAASLQQGSANGGQPRPNSNFINPAADPNRRIGMPQAGGLRNGSAYKPPTNLKRPVMADVTNLPQVDGAPDAKKQKVDVVEGGEAGGAAVS</sequence>
<dbReference type="OrthoDB" id="206565at2759"/>
<dbReference type="InterPro" id="IPR007232">
    <property type="entry name" value="Rad52_Rad59_Rad22"/>
</dbReference>
<evidence type="ECO:0000256" key="6">
    <source>
        <dbReference type="SAM" id="MobiDB-lite"/>
    </source>
</evidence>
<reference evidence="8" key="1">
    <citation type="submission" date="2017-03" db="EMBL/GenBank/DDBJ databases">
        <title>Genomes of endolithic fungi from Antarctica.</title>
        <authorList>
            <person name="Coleine C."/>
            <person name="Masonjones S."/>
            <person name="Stajich J.E."/>
        </authorList>
    </citation>
    <scope>NUCLEOTIDE SEQUENCE [LARGE SCALE GENOMIC DNA]</scope>
    <source>
        <strain evidence="8">CCFEE 5527</strain>
    </source>
</reference>
<dbReference type="InterPro" id="IPR042525">
    <property type="entry name" value="Rad52_Rad59_Rad22_sf"/>
</dbReference>
<dbReference type="InterPro" id="IPR004585">
    <property type="entry name" value="DNA_recomb/repair_Rad52"/>
</dbReference>
<evidence type="ECO:0000256" key="4">
    <source>
        <dbReference type="ARBA" id="ARBA00023204"/>
    </source>
</evidence>
<dbReference type="Proteomes" id="UP000192596">
    <property type="component" value="Unassembled WGS sequence"/>
</dbReference>
<dbReference type="AlphaFoldDB" id="A0A1V8SUJ7"/>
<evidence type="ECO:0000256" key="2">
    <source>
        <dbReference type="ARBA" id="ARBA00022763"/>
    </source>
</evidence>
<evidence type="ECO:0000313" key="8">
    <source>
        <dbReference type="Proteomes" id="UP000192596"/>
    </source>
</evidence>